<dbReference type="InterPro" id="IPR005797">
    <property type="entry name" value="Cyt_b/b6_N"/>
</dbReference>
<keyword evidence="5 17" id="KW-0679">Respiratory chain</keyword>
<evidence type="ECO:0000256" key="3">
    <source>
        <dbReference type="ARBA" id="ARBA00022448"/>
    </source>
</evidence>
<dbReference type="Pfam" id="PF00032">
    <property type="entry name" value="Cytochrom_B_C"/>
    <property type="match status" value="1"/>
</dbReference>
<dbReference type="PROSITE" id="PS51003">
    <property type="entry name" value="CYTB_CTER"/>
    <property type="match status" value="1"/>
</dbReference>
<feature type="transmembrane region" description="Helical" evidence="17">
    <location>
        <begin position="140"/>
        <end position="167"/>
    </location>
</feature>
<evidence type="ECO:0000256" key="17">
    <source>
        <dbReference type="RuleBase" id="RU362117"/>
    </source>
</evidence>
<dbReference type="GO" id="GO:0008121">
    <property type="term" value="F:quinol-cytochrome-c reductase activity"/>
    <property type="evidence" value="ECO:0007669"/>
    <property type="project" value="InterPro"/>
</dbReference>
<feature type="binding site" evidence="15">
    <location>
        <position position="202"/>
    </location>
    <ligand>
        <name>a ubiquinone</name>
        <dbReference type="ChEBI" id="CHEBI:16389"/>
    </ligand>
</feature>
<dbReference type="PANTHER" id="PTHR19271">
    <property type="entry name" value="CYTOCHROME B"/>
    <property type="match status" value="1"/>
</dbReference>
<evidence type="ECO:0000256" key="10">
    <source>
        <dbReference type="ARBA" id="ARBA00022989"/>
    </source>
</evidence>
<feature type="transmembrane region" description="Helical" evidence="17">
    <location>
        <begin position="35"/>
        <end position="56"/>
    </location>
</feature>
<feature type="transmembrane region" description="Helical" evidence="17">
    <location>
        <begin position="351"/>
        <end position="371"/>
    </location>
</feature>
<evidence type="ECO:0000256" key="4">
    <source>
        <dbReference type="ARBA" id="ARBA00022617"/>
    </source>
</evidence>
<geneLocation type="mitochondrion" evidence="20"/>
<feature type="transmembrane region" description="Helical" evidence="17">
    <location>
        <begin position="179"/>
        <end position="200"/>
    </location>
</feature>
<dbReference type="InterPro" id="IPR036150">
    <property type="entry name" value="Cyt_b/b6_C_sf"/>
</dbReference>
<dbReference type="GO" id="GO:0016491">
    <property type="term" value="F:oxidoreductase activity"/>
    <property type="evidence" value="ECO:0007669"/>
    <property type="project" value="UniProtKB-UniRule"/>
</dbReference>
<keyword evidence="8" id="KW-0999">Mitochondrion inner membrane</keyword>
<evidence type="ECO:0000256" key="5">
    <source>
        <dbReference type="ARBA" id="ARBA00022660"/>
    </source>
</evidence>
<evidence type="ECO:0000256" key="1">
    <source>
        <dbReference type="ARBA" id="ARBA00004448"/>
    </source>
</evidence>
<evidence type="ECO:0000256" key="7">
    <source>
        <dbReference type="ARBA" id="ARBA00022723"/>
    </source>
</evidence>
<feature type="domain" description="Cytochrome b/b6 N-terminal region profile" evidence="18">
    <location>
        <begin position="1"/>
        <end position="210"/>
    </location>
</feature>
<dbReference type="Pfam" id="PF00033">
    <property type="entry name" value="Cytochrome_B"/>
    <property type="match status" value="1"/>
</dbReference>
<feature type="transmembrane region" description="Helical" evidence="17">
    <location>
        <begin position="112"/>
        <end position="134"/>
    </location>
</feature>
<dbReference type="InterPro" id="IPR048259">
    <property type="entry name" value="Cytochrome_b_N_euk/bac"/>
</dbReference>
<comment type="cofactor">
    <cofactor evidence="16">
        <name>heme</name>
        <dbReference type="ChEBI" id="CHEBI:30413"/>
    </cofactor>
    <text evidence="16">Binds 2 heme groups non-covalently.</text>
</comment>
<evidence type="ECO:0000256" key="9">
    <source>
        <dbReference type="ARBA" id="ARBA00022982"/>
    </source>
</evidence>
<evidence type="ECO:0000256" key="8">
    <source>
        <dbReference type="ARBA" id="ARBA00022792"/>
    </source>
</evidence>
<dbReference type="PANTHER" id="PTHR19271:SF16">
    <property type="entry name" value="CYTOCHROME B"/>
    <property type="match status" value="1"/>
</dbReference>
<dbReference type="SUPFAM" id="SSF81342">
    <property type="entry name" value="Transmembrane di-heme cytochromes"/>
    <property type="match status" value="1"/>
</dbReference>
<keyword evidence="12 17" id="KW-0496">Mitochondrion</keyword>
<evidence type="ECO:0000256" key="14">
    <source>
        <dbReference type="ARBA" id="ARBA00061233"/>
    </source>
</evidence>
<comment type="similarity">
    <text evidence="14 17">Belongs to the cytochrome b family.</text>
</comment>
<dbReference type="SUPFAM" id="SSF81648">
    <property type="entry name" value="a domain/subunit of cytochrome bc1 complex (Ubiquinol-cytochrome c reductase)"/>
    <property type="match status" value="1"/>
</dbReference>
<feature type="transmembrane region" description="Helical" evidence="17">
    <location>
        <begin position="76"/>
        <end position="100"/>
    </location>
</feature>
<keyword evidence="6 17" id="KW-0812">Transmembrane</keyword>
<dbReference type="InterPro" id="IPR005798">
    <property type="entry name" value="Cyt_b/b6_C"/>
</dbReference>
<dbReference type="PIRSF" id="PIRSF038885">
    <property type="entry name" value="COB"/>
    <property type="match status" value="1"/>
</dbReference>
<evidence type="ECO:0000259" key="19">
    <source>
        <dbReference type="PROSITE" id="PS51003"/>
    </source>
</evidence>
<dbReference type="InterPro" id="IPR016174">
    <property type="entry name" value="Di-haem_cyt_TM"/>
</dbReference>
<feature type="transmembrane region" description="Helical" evidence="17">
    <location>
        <begin position="230"/>
        <end position="251"/>
    </location>
</feature>
<feature type="binding site" description="axial binding residue" evidence="16">
    <location>
        <position position="197"/>
    </location>
    <ligand>
        <name>heme b</name>
        <dbReference type="ChEBI" id="CHEBI:60344"/>
        <label>b566</label>
    </ligand>
    <ligandPart>
        <name>Fe</name>
        <dbReference type="ChEBI" id="CHEBI:18248"/>
    </ligandPart>
</feature>
<comment type="function">
    <text evidence="17">Component of the ubiquinol-cytochrome c reductase complex (complex III or cytochrome b-c1 complex) that is part of the mitochondrial respiratory chain. The b-c1 complex mediates electron transfer from ubiquinol to cytochrome c. Contributes to the generation of a proton gradient across the mitochondrial membrane that is then used for ATP synthesis.</text>
</comment>
<keyword evidence="3 17" id="KW-0813">Transport</keyword>
<dbReference type="GO" id="GO:0045275">
    <property type="term" value="C:respiratory chain complex III"/>
    <property type="evidence" value="ECO:0007669"/>
    <property type="project" value="InterPro"/>
</dbReference>
<dbReference type="EMBL" id="KU183024">
    <property type="protein sequence ID" value="ANO44452.1"/>
    <property type="molecule type" value="Genomic_DNA"/>
</dbReference>
<name>A0A2Z1THV5_9STRA</name>
<keyword evidence="10 17" id="KW-1133">Transmembrane helix</keyword>
<evidence type="ECO:0000313" key="20">
    <source>
        <dbReference type="EMBL" id="ANO44452.1"/>
    </source>
</evidence>
<gene>
    <name evidence="20" type="primary">cob</name>
</gene>
<feature type="binding site" description="axial binding residue" evidence="16">
    <location>
        <position position="96"/>
    </location>
    <ligand>
        <name>heme b</name>
        <dbReference type="ChEBI" id="CHEBI:60344"/>
        <label>b566</label>
    </ligand>
    <ligandPart>
        <name>Fe</name>
        <dbReference type="ChEBI" id="CHEBI:18248"/>
    </ligandPart>
</feature>
<dbReference type="Gene3D" id="1.20.810.10">
    <property type="entry name" value="Cytochrome Bc1 Complex, Chain C"/>
    <property type="match status" value="1"/>
</dbReference>
<accession>A0A2Z1THV5</accession>
<keyword evidence="7 16" id="KW-0479">Metal-binding</keyword>
<dbReference type="AlphaFoldDB" id="A0A2Z1THV5"/>
<dbReference type="GO" id="GO:0005743">
    <property type="term" value="C:mitochondrial inner membrane"/>
    <property type="evidence" value="ECO:0007669"/>
    <property type="project" value="UniProtKB-SubCell"/>
</dbReference>
<dbReference type="FunFam" id="1.20.810.10:FF:000002">
    <property type="entry name" value="Cytochrome b"/>
    <property type="match status" value="1"/>
</dbReference>
<dbReference type="InterPro" id="IPR030689">
    <property type="entry name" value="Cytochrome_b"/>
</dbReference>
<dbReference type="CDD" id="cd00284">
    <property type="entry name" value="Cytochrome_b_N"/>
    <property type="match status" value="1"/>
</dbReference>
<feature type="domain" description="Cytochrome b/b6 C-terminal region profile" evidence="19">
    <location>
        <begin position="211"/>
        <end position="381"/>
    </location>
</feature>
<evidence type="ECO:0000256" key="2">
    <source>
        <dbReference type="ARBA" id="ARBA00013531"/>
    </source>
</evidence>
<protein>
    <recommendedName>
        <fullName evidence="2 17">Cytochrome b</fullName>
    </recommendedName>
</protein>
<feature type="binding site" description="axial binding residue" evidence="16">
    <location>
        <position position="183"/>
    </location>
    <ligand>
        <name>heme b</name>
        <dbReference type="ChEBI" id="CHEBI:60344"/>
        <label>b562</label>
    </ligand>
    <ligandPart>
        <name>Fe</name>
        <dbReference type="ChEBI" id="CHEBI:18248"/>
    </ligandPart>
</feature>
<evidence type="ECO:0000256" key="12">
    <source>
        <dbReference type="ARBA" id="ARBA00023128"/>
    </source>
</evidence>
<dbReference type="InterPro" id="IPR048260">
    <property type="entry name" value="Cytochrome_b_C_euk/bac"/>
</dbReference>
<evidence type="ECO:0000256" key="13">
    <source>
        <dbReference type="ARBA" id="ARBA00023136"/>
    </source>
</evidence>
<dbReference type="CDD" id="cd00290">
    <property type="entry name" value="cytochrome_b_C"/>
    <property type="match status" value="1"/>
</dbReference>
<comment type="cofactor">
    <cofactor evidence="17">
        <name>heme b</name>
        <dbReference type="ChEBI" id="CHEBI:60344"/>
    </cofactor>
    <text evidence="17">Binds 2 heme groups non-covalently.</text>
</comment>
<keyword evidence="13 17" id="KW-0472">Membrane</keyword>
<dbReference type="InterPro" id="IPR027387">
    <property type="entry name" value="Cytb/b6-like_sf"/>
</dbReference>
<comment type="subcellular location">
    <subcellularLocation>
        <location evidence="1">Mitochondrion inner membrane</location>
        <topology evidence="1">Multi-pass membrane protein</topology>
    </subcellularLocation>
</comment>
<evidence type="ECO:0000259" key="18">
    <source>
        <dbReference type="PROSITE" id="PS51002"/>
    </source>
</evidence>
<feature type="binding site" description="axial binding residue" evidence="16">
    <location>
        <position position="82"/>
    </location>
    <ligand>
        <name>heme b</name>
        <dbReference type="ChEBI" id="CHEBI:60344"/>
        <label>b562</label>
    </ligand>
    <ligandPart>
        <name>Fe</name>
        <dbReference type="ChEBI" id="CHEBI:18248"/>
    </ligandPart>
</feature>
<reference evidence="20" key="2">
    <citation type="journal article" date="2016" name="Mitochondrial DNA Part B Resour">
        <title>Complete mitochondrial genome of a DHA-rich protist Schizochytrium sp. TIO1101.</title>
        <authorList>
            <person name="Wang Z."/>
            <person name="Lou S."/>
            <person name="Hu F."/>
            <person name="Wu P."/>
            <person name="Yang L."/>
            <person name="Li H."/>
            <person name="He L."/>
            <person name="Lin X."/>
        </authorList>
    </citation>
    <scope>NUCLEOTIDE SEQUENCE</scope>
</reference>
<organism evidence="20">
    <name type="scientific">Schizochytrium sp. TIO1101</name>
    <dbReference type="NCBI Taxonomy" id="1868228"/>
    <lineage>
        <taxon>Eukaryota</taxon>
        <taxon>Sar</taxon>
        <taxon>Stramenopiles</taxon>
        <taxon>Bigyra</taxon>
        <taxon>Labyrinthulomycetes</taxon>
        <taxon>Thraustochytrida</taxon>
        <taxon>Thraustochytriidae</taxon>
        <taxon>Schizochytrium</taxon>
    </lineage>
</organism>
<evidence type="ECO:0000256" key="11">
    <source>
        <dbReference type="ARBA" id="ARBA00023004"/>
    </source>
</evidence>
<evidence type="ECO:0000256" key="6">
    <source>
        <dbReference type="ARBA" id="ARBA00022692"/>
    </source>
</evidence>
<keyword evidence="11 16" id="KW-0408">Iron</keyword>
<evidence type="ECO:0000256" key="15">
    <source>
        <dbReference type="PIRSR" id="PIRSR038885-1"/>
    </source>
</evidence>
<reference evidence="20" key="1">
    <citation type="submission" date="2015-11" db="EMBL/GenBank/DDBJ databases">
        <authorList>
            <person name="Zhang Y."/>
            <person name="Guo Z."/>
        </authorList>
    </citation>
    <scope>NUCLEOTIDE SEQUENCE</scope>
</reference>
<dbReference type="GO" id="GO:0046872">
    <property type="term" value="F:metal ion binding"/>
    <property type="evidence" value="ECO:0007669"/>
    <property type="project" value="UniProtKB-UniRule"/>
</dbReference>
<feature type="transmembrane region" description="Helical" evidence="17">
    <location>
        <begin position="263"/>
        <end position="282"/>
    </location>
</feature>
<evidence type="ECO:0000256" key="16">
    <source>
        <dbReference type="PIRSR" id="PIRSR038885-2"/>
    </source>
</evidence>
<feature type="transmembrane region" description="Helical" evidence="17">
    <location>
        <begin position="321"/>
        <end position="339"/>
    </location>
</feature>
<dbReference type="PROSITE" id="PS51002">
    <property type="entry name" value="CYTB_NTER"/>
    <property type="match status" value="1"/>
</dbReference>
<dbReference type="GO" id="GO:0006122">
    <property type="term" value="P:mitochondrial electron transport, ubiquinol to cytochrome c"/>
    <property type="evidence" value="ECO:0007669"/>
    <property type="project" value="TreeGrafter"/>
</dbReference>
<feature type="transmembrane region" description="Helical" evidence="17">
    <location>
        <begin position="288"/>
        <end position="309"/>
    </location>
</feature>
<keyword evidence="4 16" id="KW-0349">Heme</keyword>
<proteinExistence type="inferred from homology"/>
<keyword evidence="9 17" id="KW-0249">Electron transport</keyword>
<sequence>MKRWTKQPILAIINNHIVDYPTPINISYMWGFGSLSGLMLVVQILTGVFLAMHYTPHVDLAFSSVEHIMRDVNNGWLLRYLHANGASFFFIVVYIHMFRGLYYGSYAHPRELLWCSGVVIFILMMATAFIGYVLPWGQMSFWGATVITNLISAIPAVGESVVNWVWGGFSVDNPTLNRFFSLHYILPFVIAALALVHLVLLHQDGSNNPLGVDSKSDTISFYPYFYVKDLFGLILLFIVYSYFVFFAPNVLGHSDNYIMANPMVTPAHIVPEWYFLPFYAILRSIPHKLGGVIAMFGAIVCLMALPFINTSEVRSSVFRPIFRKFFWLFVVDCMILGWIGQNVVEYPYVEIGQVCTVFYFFFLLVLIPLLGRFESMLMRASL</sequence>